<feature type="transmembrane region" description="Helical" evidence="5">
    <location>
        <begin position="142"/>
        <end position="166"/>
    </location>
</feature>
<dbReference type="SUPFAM" id="SSF101898">
    <property type="entry name" value="NHL repeat"/>
    <property type="match status" value="1"/>
</dbReference>
<evidence type="ECO:0000256" key="4">
    <source>
        <dbReference type="ARBA" id="ARBA00023136"/>
    </source>
</evidence>
<organism evidence="6 7">
    <name type="scientific">Rotaria magnacalcarata</name>
    <dbReference type="NCBI Taxonomy" id="392030"/>
    <lineage>
        <taxon>Eukaryota</taxon>
        <taxon>Metazoa</taxon>
        <taxon>Spiralia</taxon>
        <taxon>Gnathifera</taxon>
        <taxon>Rotifera</taxon>
        <taxon>Eurotatoria</taxon>
        <taxon>Bdelloidea</taxon>
        <taxon>Philodinida</taxon>
        <taxon>Philodinidae</taxon>
        <taxon>Rotaria</taxon>
    </lineage>
</organism>
<keyword evidence="4 5" id="KW-0472">Membrane</keyword>
<comment type="caution">
    <text evidence="6">The sequence shown here is derived from an EMBL/GenBank/DDBJ whole genome shotgun (WGS) entry which is preliminary data.</text>
</comment>
<evidence type="ECO:0000256" key="2">
    <source>
        <dbReference type="ARBA" id="ARBA00022692"/>
    </source>
</evidence>
<feature type="transmembrane region" description="Helical" evidence="5">
    <location>
        <begin position="103"/>
        <end position="122"/>
    </location>
</feature>
<dbReference type="EMBL" id="CAJNRG010005038">
    <property type="protein sequence ID" value="CAF2071957.1"/>
    <property type="molecule type" value="Genomic_DNA"/>
</dbReference>
<name>A0A816RHH2_9BILA</name>
<feature type="transmembrane region" description="Helical" evidence="5">
    <location>
        <begin position="63"/>
        <end position="83"/>
    </location>
</feature>
<dbReference type="Gene3D" id="2.120.10.30">
    <property type="entry name" value="TolB, C-terminal domain"/>
    <property type="match status" value="1"/>
</dbReference>
<dbReference type="SUPFAM" id="SSF81321">
    <property type="entry name" value="Family A G protein-coupled receptor-like"/>
    <property type="match status" value="1"/>
</dbReference>
<accession>A0A816RHH2</accession>
<dbReference type="Proteomes" id="UP000663887">
    <property type="component" value="Unassembled WGS sequence"/>
</dbReference>
<dbReference type="GO" id="GO:0004930">
    <property type="term" value="F:G protein-coupled receptor activity"/>
    <property type="evidence" value="ECO:0007669"/>
    <property type="project" value="InterPro"/>
</dbReference>
<feature type="transmembrane region" description="Helical" evidence="5">
    <location>
        <begin position="28"/>
        <end position="51"/>
    </location>
</feature>
<dbReference type="PROSITE" id="PS00237">
    <property type="entry name" value="G_PROTEIN_RECEP_F1_1"/>
    <property type="match status" value="1"/>
</dbReference>
<dbReference type="InterPro" id="IPR011042">
    <property type="entry name" value="6-blade_b-propeller_TolB-like"/>
</dbReference>
<evidence type="ECO:0000256" key="5">
    <source>
        <dbReference type="SAM" id="Phobius"/>
    </source>
</evidence>
<gene>
    <name evidence="6" type="ORF">XDN619_LOCUS12754</name>
</gene>
<evidence type="ECO:0008006" key="8">
    <source>
        <dbReference type="Google" id="ProtNLM"/>
    </source>
</evidence>
<evidence type="ECO:0000256" key="1">
    <source>
        <dbReference type="ARBA" id="ARBA00004370"/>
    </source>
</evidence>
<sequence>MDNNQSLNNTENISLATTEIFLSYNARFWILLLFDIPSVACALFVLFCIFIDRKLRSNIKNHVLVIILLLGIGSQLIDVPFYLNFIVHSSVVPSKPSTCLLWWFVNIGMYDGGVIFMAWTAFERHIIVFHEQWISTRKRRIIVHYFPMCFLILYIFIYYIYAIYYFPCENTYDYTLPFCNEFPCYAYDPIMGIWDWIVNIASPTFLEALLSLAFIFRVLWQKHHSHLPIHWHKHRKMAIQLMSLSSLNMAFNIPLCIINIAYFCGLPDDIVAEVTQCFTILCYFVIFLFPFICLASISGVKKTFYERILRRRRLLIQRFTVTVKPEHFSLQTTIRPIPDCGSSQTINCRATTRWATNGNVIVGVGNELGRDSQPLNLPGRIFIDTRYGNNVYVVDGNNYRVQKFFGNSLASNGITVVGGNGYGSEPNQLKSPVDVYVYAADSSNHRIQMWPKAAPSGITVVDTEGTGEYENRVDYFHSMFFLEKTNTFY</sequence>
<protein>
    <recommendedName>
        <fullName evidence="8">G-protein coupled receptors family 1 profile domain-containing protein</fullName>
    </recommendedName>
</protein>
<proteinExistence type="predicted"/>
<keyword evidence="2 5" id="KW-0812">Transmembrane</keyword>
<feature type="transmembrane region" description="Helical" evidence="5">
    <location>
        <begin position="241"/>
        <end position="263"/>
    </location>
</feature>
<dbReference type="InterPro" id="IPR000276">
    <property type="entry name" value="GPCR_Rhodpsn"/>
</dbReference>
<dbReference type="GO" id="GO:0016020">
    <property type="term" value="C:membrane"/>
    <property type="evidence" value="ECO:0007669"/>
    <property type="project" value="UniProtKB-SubCell"/>
</dbReference>
<evidence type="ECO:0000256" key="3">
    <source>
        <dbReference type="ARBA" id="ARBA00022989"/>
    </source>
</evidence>
<evidence type="ECO:0000313" key="7">
    <source>
        <dbReference type="Proteomes" id="UP000663887"/>
    </source>
</evidence>
<keyword evidence="3 5" id="KW-1133">Transmembrane helix</keyword>
<feature type="transmembrane region" description="Helical" evidence="5">
    <location>
        <begin position="278"/>
        <end position="300"/>
    </location>
</feature>
<evidence type="ECO:0000313" key="6">
    <source>
        <dbReference type="EMBL" id="CAF2071957.1"/>
    </source>
</evidence>
<dbReference type="AlphaFoldDB" id="A0A816RHH2"/>
<feature type="transmembrane region" description="Helical" evidence="5">
    <location>
        <begin position="196"/>
        <end position="220"/>
    </location>
</feature>
<dbReference type="Gene3D" id="1.20.1070.10">
    <property type="entry name" value="Rhodopsin 7-helix transmembrane proteins"/>
    <property type="match status" value="1"/>
</dbReference>
<reference evidence="6" key="1">
    <citation type="submission" date="2021-02" db="EMBL/GenBank/DDBJ databases">
        <authorList>
            <person name="Nowell W R."/>
        </authorList>
    </citation>
    <scope>NUCLEOTIDE SEQUENCE</scope>
</reference>
<comment type="subcellular location">
    <subcellularLocation>
        <location evidence="1">Membrane</location>
    </subcellularLocation>
</comment>